<dbReference type="AlphaFoldDB" id="A0A8X6QRF8"/>
<sequence length="100" mass="11372">VNFHLEDPEHGNEDPSAAHELLSGQQGLIHFDGDESRCREWFARSKSTNTSLKDKPKGGRTSDIDYHALSAAMEENENLTTRILAKNFKEVLHLKKLERI</sequence>
<protein>
    <submittedName>
        <fullName evidence="1">Uncharacterized protein</fullName>
    </submittedName>
</protein>
<keyword evidence="2" id="KW-1185">Reference proteome</keyword>
<proteinExistence type="predicted"/>
<gene>
    <name evidence="1" type="ORF">NPIL_406851</name>
</gene>
<name>A0A8X6QRF8_NEPPI</name>
<dbReference type="EMBL" id="BMAW01035324">
    <property type="protein sequence ID" value="GFU39248.1"/>
    <property type="molecule type" value="Genomic_DNA"/>
</dbReference>
<reference evidence="1" key="1">
    <citation type="submission" date="2020-08" db="EMBL/GenBank/DDBJ databases">
        <title>Multicomponent nature underlies the extraordinary mechanical properties of spider dragline silk.</title>
        <authorList>
            <person name="Kono N."/>
            <person name="Nakamura H."/>
            <person name="Mori M."/>
            <person name="Yoshida Y."/>
            <person name="Ohtoshi R."/>
            <person name="Malay A.D."/>
            <person name="Moran D.A.P."/>
            <person name="Tomita M."/>
            <person name="Numata K."/>
            <person name="Arakawa K."/>
        </authorList>
    </citation>
    <scope>NUCLEOTIDE SEQUENCE</scope>
</reference>
<evidence type="ECO:0000313" key="2">
    <source>
        <dbReference type="Proteomes" id="UP000887013"/>
    </source>
</evidence>
<organism evidence="1 2">
    <name type="scientific">Nephila pilipes</name>
    <name type="common">Giant wood spider</name>
    <name type="synonym">Nephila maculata</name>
    <dbReference type="NCBI Taxonomy" id="299642"/>
    <lineage>
        <taxon>Eukaryota</taxon>
        <taxon>Metazoa</taxon>
        <taxon>Ecdysozoa</taxon>
        <taxon>Arthropoda</taxon>
        <taxon>Chelicerata</taxon>
        <taxon>Arachnida</taxon>
        <taxon>Araneae</taxon>
        <taxon>Araneomorphae</taxon>
        <taxon>Entelegynae</taxon>
        <taxon>Araneoidea</taxon>
        <taxon>Nephilidae</taxon>
        <taxon>Nephila</taxon>
    </lineage>
</organism>
<comment type="caution">
    <text evidence="1">The sequence shown here is derived from an EMBL/GenBank/DDBJ whole genome shotgun (WGS) entry which is preliminary data.</text>
</comment>
<dbReference type="Proteomes" id="UP000887013">
    <property type="component" value="Unassembled WGS sequence"/>
</dbReference>
<accession>A0A8X6QRF8</accession>
<evidence type="ECO:0000313" key="1">
    <source>
        <dbReference type="EMBL" id="GFU39248.1"/>
    </source>
</evidence>
<feature type="non-terminal residue" evidence="1">
    <location>
        <position position="1"/>
    </location>
</feature>